<dbReference type="Gene3D" id="1.20.5.110">
    <property type="match status" value="1"/>
</dbReference>
<comment type="function">
    <text evidence="4">Component of the ribosome, a large ribonucleoprotein complex responsible for the synthesis of proteins in the cell. The small ribosomal subunit (SSU) binds messenger RNAs (mRNAs) and translates the encoded message by selecting cognate aminoacyl-transfer RNA (tRNA) molecules. The large subunit (LSU) contains the ribosomal catalytic site termed the peptidyl transferase center (PTC), which catalyzes the formation of peptide bonds, thereby polymerizing the amino acids delivered by tRNAs into a polypeptide chain. The nascent polypeptides leave the ribosome through a tunnel in the LSU and interact with protein factors that function in enzymatic processing, targeting, and the membrane insertion of nascent chains at the exit of the ribosomal tunnel. As part of the LSU, it is probably required for its formation and the maturation of rRNAs.</text>
</comment>
<dbReference type="PROSITE" id="PS01104">
    <property type="entry name" value="RIBOSOMAL_L13E"/>
    <property type="match status" value="1"/>
</dbReference>
<dbReference type="GO" id="GO:0003735">
    <property type="term" value="F:structural constituent of ribosome"/>
    <property type="evidence" value="ECO:0007669"/>
    <property type="project" value="InterPro"/>
</dbReference>
<evidence type="ECO:0000256" key="3">
    <source>
        <dbReference type="ARBA" id="ARBA00023274"/>
    </source>
</evidence>
<dbReference type="InterPro" id="IPR018256">
    <property type="entry name" value="Ribosomal_eL13_CS"/>
</dbReference>
<evidence type="ECO:0000256" key="2">
    <source>
        <dbReference type="ARBA" id="ARBA00022980"/>
    </source>
</evidence>
<dbReference type="EMBL" id="IAAA01000625">
    <property type="protein sequence ID" value="LAA02868.1"/>
    <property type="molecule type" value="mRNA"/>
</dbReference>
<reference evidence="8" key="1">
    <citation type="journal article" date="2016" name="Mol. Ecol. Resour.">
        <title>Evaluation of the impact of RNA preservation methods of spiders for de novo transcriptome assembly.</title>
        <authorList>
            <person name="Kono N."/>
            <person name="Nakamura H."/>
            <person name="Ito Y."/>
            <person name="Tomita M."/>
            <person name="Arakawa K."/>
        </authorList>
    </citation>
    <scope>NUCLEOTIDE SEQUENCE</scope>
    <source>
        <tissue evidence="8">Whole body</tissue>
    </source>
</reference>
<dbReference type="Pfam" id="PF01294">
    <property type="entry name" value="Ribosomal_L13e"/>
    <property type="match status" value="1"/>
</dbReference>
<comment type="similarity">
    <text evidence="1 6">Belongs to the eukaryotic ribosomal protein eL13 family.</text>
</comment>
<dbReference type="FunFam" id="1.20.5.110:FF:000003">
    <property type="entry name" value="60S ribosomal protein L13"/>
    <property type="match status" value="1"/>
</dbReference>
<organism evidence="8">
    <name type="scientific">Parasteatoda tepidariorum</name>
    <name type="common">Common house spider</name>
    <name type="synonym">Achaearanea tepidariorum</name>
    <dbReference type="NCBI Taxonomy" id="114398"/>
    <lineage>
        <taxon>Eukaryota</taxon>
        <taxon>Metazoa</taxon>
        <taxon>Ecdysozoa</taxon>
        <taxon>Arthropoda</taxon>
        <taxon>Chelicerata</taxon>
        <taxon>Arachnida</taxon>
        <taxon>Araneae</taxon>
        <taxon>Araneomorphae</taxon>
        <taxon>Entelegynae</taxon>
        <taxon>Araneoidea</taxon>
        <taxon>Theridiidae</taxon>
        <taxon>Parasteatoda</taxon>
    </lineage>
</organism>
<protein>
    <recommendedName>
        <fullName evidence="6">60S ribosomal protein L13</fullName>
    </recommendedName>
</protein>
<keyword evidence="2 6" id="KW-0689">Ribosomal protein</keyword>
<keyword evidence="3 6" id="KW-0687">Ribonucleoprotein</keyword>
<feature type="compositionally biased region" description="Basic and acidic residues" evidence="7">
    <location>
        <begin position="199"/>
        <end position="214"/>
    </location>
</feature>
<evidence type="ECO:0000256" key="1">
    <source>
        <dbReference type="ARBA" id="ARBA00005640"/>
    </source>
</evidence>
<dbReference type="HAMAP" id="MF_00499">
    <property type="entry name" value="Ribosomal_eL13"/>
    <property type="match status" value="1"/>
</dbReference>
<evidence type="ECO:0000313" key="8">
    <source>
        <dbReference type="EMBL" id="LAA02868.1"/>
    </source>
</evidence>
<dbReference type="PANTHER" id="PTHR11722:SF0">
    <property type="entry name" value="LARGE RIBOSOMAL SUBUNIT PROTEIN EL13"/>
    <property type="match status" value="1"/>
</dbReference>
<dbReference type="InterPro" id="IPR001380">
    <property type="entry name" value="Ribosomal_eL13"/>
</dbReference>
<accession>A0A2L2Y409</accession>
<proteinExistence type="evidence at transcript level"/>
<dbReference type="GO" id="GO:0003723">
    <property type="term" value="F:RNA binding"/>
    <property type="evidence" value="ECO:0007669"/>
    <property type="project" value="TreeGrafter"/>
</dbReference>
<evidence type="ECO:0000256" key="5">
    <source>
        <dbReference type="ARBA" id="ARBA00065437"/>
    </source>
</evidence>
<name>A0A2L2Y409_PARTP</name>
<feature type="region of interest" description="Disordered" evidence="7">
    <location>
        <begin position="191"/>
        <end position="214"/>
    </location>
</feature>
<dbReference type="GO" id="GO:0006412">
    <property type="term" value="P:translation"/>
    <property type="evidence" value="ECO:0007669"/>
    <property type="project" value="InterPro"/>
</dbReference>
<comment type="subunit">
    <text evidence="5">Component of the 60S large ribosomal subunit (LSU).</text>
</comment>
<dbReference type="OrthoDB" id="10264538at2759"/>
<evidence type="ECO:0000256" key="6">
    <source>
        <dbReference type="RuleBase" id="RU000572"/>
    </source>
</evidence>
<evidence type="ECO:0000256" key="4">
    <source>
        <dbReference type="ARBA" id="ARBA00058367"/>
    </source>
</evidence>
<dbReference type="GO" id="GO:0022625">
    <property type="term" value="C:cytosolic large ribosomal subunit"/>
    <property type="evidence" value="ECO:0007669"/>
    <property type="project" value="TreeGrafter"/>
</dbReference>
<sequence length="214" mass="25224">MAPKRNNMIPNGHFHKDWQRFVKTWFNQPMRKKRRHDNRVKKARLVAPRPAKGPIRPIVRCPSFRYHTKQRLGRGFSLEELKAAGIHKREARTIGISVDYRRRNRGVESLQQNVQRLKVYKSKLILFPKKLSKPKKGDATAEEIKMATQLKHVVMPIRKRYQREKARVPTEEERKFNAFVTLRVARADARMFGKRQKKAKEAAERLDAGPKKVK</sequence>
<dbReference type="PANTHER" id="PTHR11722">
    <property type="entry name" value="60S RIBOSOMAL PROTEIN L13"/>
    <property type="match status" value="1"/>
</dbReference>
<dbReference type="AlphaFoldDB" id="A0A2L2Y409"/>
<evidence type="ECO:0000256" key="7">
    <source>
        <dbReference type="SAM" id="MobiDB-lite"/>
    </source>
</evidence>